<dbReference type="SUPFAM" id="SSF53335">
    <property type="entry name" value="S-adenosyl-L-methionine-dependent methyltransferases"/>
    <property type="match status" value="1"/>
</dbReference>
<keyword evidence="1" id="KW-0489">Methyltransferase</keyword>
<gene>
    <name evidence="1" type="ORF">DKT75_03900</name>
</gene>
<comment type="caution">
    <text evidence="1">The sequence shown here is derived from an EMBL/GenBank/DDBJ whole genome shotgun (WGS) entry which is preliminary data.</text>
</comment>
<dbReference type="AlphaFoldDB" id="A0A317CI98"/>
<dbReference type="GO" id="GO:0032259">
    <property type="term" value="P:methylation"/>
    <property type="evidence" value="ECO:0007669"/>
    <property type="project" value="UniProtKB-KW"/>
</dbReference>
<dbReference type="InterPro" id="IPR029063">
    <property type="entry name" value="SAM-dependent_MTases_sf"/>
</dbReference>
<dbReference type="Gene3D" id="3.40.50.150">
    <property type="entry name" value="Vaccinia Virus protein VP39"/>
    <property type="match status" value="1"/>
</dbReference>
<reference evidence="1 2" key="1">
    <citation type="submission" date="2018-05" db="EMBL/GenBank/DDBJ databases">
        <title>Leucothrix arctica sp. nov., isolated from Arctic seawater.</title>
        <authorList>
            <person name="Choi A."/>
            <person name="Baek K."/>
        </authorList>
    </citation>
    <scope>NUCLEOTIDE SEQUENCE [LARGE SCALE GENOMIC DNA]</scope>
    <source>
        <strain evidence="1 2">IMCC9719</strain>
    </source>
</reference>
<sequence length="215" mass="24972">MPDSTSVCPLCESHSTTHYFRDQRDYLQCDVCDLVFVPPEFHLNEQDEKERYDDHENSIEDEGYCLFLKHLLTPLVERLPKDAQGLDFGSGPGPTLSLLMAKEGFQMVCYDKYYAADESLLNQSYDFITSTEVIEHLREPKVVLEQLIGMLKPGAYLGIMTSLLPPIEKFAGWHYKRDLTHIVFYSDSTFEWIAKRWNLQLEIIRRDVIILKKGN</sequence>
<dbReference type="RefSeq" id="WP_109822126.1">
    <property type="nucleotide sequence ID" value="NZ_QGKL01000012.1"/>
</dbReference>
<dbReference type="Pfam" id="PF13489">
    <property type="entry name" value="Methyltransf_23"/>
    <property type="match status" value="1"/>
</dbReference>
<dbReference type="Proteomes" id="UP000245506">
    <property type="component" value="Unassembled WGS sequence"/>
</dbReference>
<organism evidence="1 2">
    <name type="scientific">Leucothrix arctica</name>
    <dbReference type="NCBI Taxonomy" id="1481894"/>
    <lineage>
        <taxon>Bacteria</taxon>
        <taxon>Pseudomonadati</taxon>
        <taxon>Pseudomonadota</taxon>
        <taxon>Gammaproteobacteria</taxon>
        <taxon>Thiotrichales</taxon>
        <taxon>Thiotrichaceae</taxon>
        <taxon>Leucothrix</taxon>
    </lineage>
</organism>
<keyword evidence="1" id="KW-0808">Transferase</keyword>
<protein>
    <submittedName>
        <fullName evidence="1">Methyltransferase</fullName>
    </submittedName>
</protein>
<evidence type="ECO:0000313" key="2">
    <source>
        <dbReference type="Proteomes" id="UP000245506"/>
    </source>
</evidence>
<evidence type="ECO:0000313" key="1">
    <source>
        <dbReference type="EMBL" id="PWQ98285.1"/>
    </source>
</evidence>
<dbReference type="OrthoDB" id="9791944at2"/>
<proteinExistence type="predicted"/>
<name>A0A317CI98_9GAMM</name>
<dbReference type="GO" id="GO:0008168">
    <property type="term" value="F:methyltransferase activity"/>
    <property type="evidence" value="ECO:0007669"/>
    <property type="project" value="UniProtKB-KW"/>
</dbReference>
<dbReference type="EMBL" id="QGKL01000012">
    <property type="protein sequence ID" value="PWQ98285.1"/>
    <property type="molecule type" value="Genomic_DNA"/>
</dbReference>
<accession>A0A317CI98</accession>
<keyword evidence="2" id="KW-1185">Reference proteome</keyword>